<feature type="transmembrane region" description="Helical" evidence="1">
    <location>
        <begin position="31"/>
        <end position="52"/>
    </location>
</feature>
<dbReference type="Pfam" id="PF09851">
    <property type="entry name" value="SHOCT"/>
    <property type="match status" value="1"/>
</dbReference>
<keyword evidence="1" id="KW-0812">Transmembrane</keyword>
<evidence type="ECO:0000256" key="1">
    <source>
        <dbReference type="SAM" id="Phobius"/>
    </source>
</evidence>
<name>A0A1C5JE07_9ACTN</name>
<dbReference type="EMBL" id="LT607754">
    <property type="protein sequence ID" value="SCG68814.1"/>
    <property type="molecule type" value="Genomic_DNA"/>
</dbReference>
<keyword evidence="4" id="KW-1185">Reference proteome</keyword>
<proteinExistence type="predicted"/>
<accession>A0A1C5JE07</accession>
<evidence type="ECO:0000313" key="3">
    <source>
        <dbReference type="EMBL" id="SCG68814.1"/>
    </source>
</evidence>
<gene>
    <name evidence="3" type="ORF">GA0070613_4511</name>
</gene>
<keyword evidence="1" id="KW-0472">Membrane</keyword>
<evidence type="ECO:0000313" key="4">
    <source>
        <dbReference type="Proteomes" id="UP000198221"/>
    </source>
</evidence>
<reference evidence="4" key="1">
    <citation type="submission" date="2016-06" db="EMBL/GenBank/DDBJ databases">
        <authorList>
            <person name="Varghese N."/>
            <person name="Submissions Spin"/>
        </authorList>
    </citation>
    <scope>NUCLEOTIDE SEQUENCE [LARGE SCALE GENOMIC DNA]</scope>
    <source>
        <strain evidence="4">DSM 43819</strain>
    </source>
</reference>
<feature type="domain" description="SHOCT" evidence="2">
    <location>
        <begin position="64"/>
        <end position="89"/>
    </location>
</feature>
<dbReference type="InterPro" id="IPR018649">
    <property type="entry name" value="SHOCT"/>
</dbReference>
<dbReference type="AlphaFoldDB" id="A0A1C5JE07"/>
<evidence type="ECO:0000259" key="2">
    <source>
        <dbReference type="Pfam" id="PF09851"/>
    </source>
</evidence>
<organism evidence="3 4">
    <name type="scientific">Micromonospora inositola</name>
    <dbReference type="NCBI Taxonomy" id="47865"/>
    <lineage>
        <taxon>Bacteria</taxon>
        <taxon>Bacillati</taxon>
        <taxon>Actinomycetota</taxon>
        <taxon>Actinomycetes</taxon>
        <taxon>Micromonosporales</taxon>
        <taxon>Micromonosporaceae</taxon>
        <taxon>Micromonospora</taxon>
    </lineage>
</organism>
<keyword evidence="1" id="KW-1133">Transmembrane helix</keyword>
<dbReference type="RefSeq" id="WP_197698947.1">
    <property type="nucleotide sequence ID" value="NZ_LT607754.1"/>
</dbReference>
<dbReference type="Proteomes" id="UP000198221">
    <property type="component" value="Chromosome I"/>
</dbReference>
<sequence length="93" mass="10360">MLAEVMSYGAYAHPGPGWADGHGPWDGGPGWWLVFPVLFWLLVLSSVGYLIYRRSPARSARSAAERILAELYARGEISAEELKQRRAVLRSKS</sequence>
<protein>
    <submittedName>
        <fullName evidence="3">Putative membrane protein</fullName>
    </submittedName>
</protein>